<dbReference type="AlphaFoldDB" id="A0A379E057"/>
<protein>
    <submittedName>
        <fullName evidence="2">Gene 25-like lysozyme</fullName>
    </submittedName>
</protein>
<evidence type="ECO:0000313" key="3">
    <source>
        <dbReference type="Proteomes" id="UP000254072"/>
    </source>
</evidence>
<dbReference type="Gene3D" id="3.10.450.40">
    <property type="match status" value="1"/>
</dbReference>
<dbReference type="Proteomes" id="UP000254072">
    <property type="component" value="Unassembled WGS sequence"/>
</dbReference>
<reference evidence="2 3" key="1">
    <citation type="submission" date="2018-06" db="EMBL/GenBank/DDBJ databases">
        <authorList>
            <consortium name="Pathogen Informatics"/>
            <person name="Doyle S."/>
        </authorList>
    </citation>
    <scope>NUCLEOTIDE SEQUENCE [LARGE SCALE GENOMIC DNA]</scope>
    <source>
        <strain evidence="2 3">NCTC11157</strain>
    </source>
</reference>
<dbReference type="GeneID" id="91082950"/>
<dbReference type="RefSeq" id="WP_021668262.1">
    <property type="nucleotide sequence ID" value="NZ_UGTL01000001.1"/>
</dbReference>
<dbReference type="OrthoDB" id="1161413at2"/>
<proteinExistence type="predicted"/>
<evidence type="ECO:0000313" key="2">
    <source>
        <dbReference type="EMBL" id="SUB86035.1"/>
    </source>
</evidence>
<gene>
    <name evidence="2" type="ORF">NCTC11157_01778</name>
</gene>
<organism evidence="2 3">
    <name type="scientific">Prevotella disiens</name>
    <dbReference type="NCBI Taxonomy" id="28130"/>
    <lineage>
        <taxon>Bacteria</taxon>
        <taxon>Pseudomonadati</taxon>
        <taxon>Bacteroidota</taxon>
        <taxon>Bacteroidia</taxon>
        <taxon>Bacteroidales</taxon>
        <taxon>Prevotellaceae</taxon>
        <taxon>Prevotella</taxon>
    </lineage>
</organism>
<accession>A0A379E057</accession>
<dbReference type="SUPFAM" id="SSF160719">
    <property type="entry name" value="gpW/gp25-like"/>
    <property type="match status" value="1"/>
</dbReference>
<sequence length="140" mass="16092">MDYLKIPLDFSVALKGTLARCSPEESIAQNIMLLIVSHPGEIFGKYEYGSIIWELEFNQLVKVRDWEETVRNSLVQSITAYERRLKDVRVDVHLSEIEEDLLGKNPNIRRQASITVHAQIESTDIPFVFNTLVYISPLSQ</sequence>
<dbReference type="Pfam" id="PF04965">
    <property type="entry name" value="GPW_gp25"/>
    <property type="match status" value="1"/>
</dbReference>
<name>A0A379E057_9BACT</name>
<evidence type="ECO:0000259" key="1">
    <source>
        <dbReference type="Pfam" id="PF04965"/>
    </source>
</evidence>
<feature type="domain" description="IraD/Gp25-like" evidence="1">
    <location>
        <begin position="23"/>
        <end position="123"/>
    </location>
</feature>
<dbReference type="EMBL" id="UGTL01000001">
    <property type="protein sequence ID" value="SUB86035.1"/>
    <property type="molecule type" value="Genomic_DNA"/>
</dbReference>
<dbReference type="InterPro" id="IPR007048">
    <property type="entry name" value="IraD/Gp25-like"/>
</dbReference>